<comment type="caution">
    <text evidence="7">The sequence shown here is derived from an EMBL/GenBank/DDBJ whole genome shotgun (WGS) entry which is preliminary data.</text>
</comment>
<dbReference type="Proteomes" id="UP001530400">
    <property type="component" value="Unassembled WGS sequence"/>
</dbReference>
<dbReference type="SUPFAM" id="SSF46565">
    <property type="entry name" value="Chaperone J-domain"/>
    <property type="match status" value="2"/>
</dbReference>
<comment type="similarity">
    <text evidence="1">Belongs to the DPH4 family.</text>
</comment>
<dbReference type="AlphaFoldDB" id="A0ABD3QAC1"/>
<dbReference type="SUPFAM" id="SSF144217">
    <property type="entry name" value="CSL zinc finger"/>
    <property type="match status" value="1"/>
</dbReference>
<dbReference type="CDD" id="cd06257">
    <property type="entry name" value="DnaJ"/>
    <property type="match status" value="1"/>
</dbReference>
<keyword evidence="3" id="KW-0408">Iron</keyword>
<dbReference type="InterPro" id="IPR018253">
    <property type="entry name" value="DnaJ_domain_CS"/>
</dbReference>
<feature type="compositionally biased region" description="Polar residues" evidence="4">
    <location>
        <begin position="153"/>
        <end position="167"/>
    </location>
</feature>
<dbReference type="PANTHER" id="PTHR24074">
    <property type="entry name" value="CO-CHAPERONE PROTEIN DJLA"/>
    <property type="match status" value="1"/>
</dbReference>
<sequence length="285" mass="32654">MSTQRTRRREERSKCLKHFDWMKYRCCGYVSLSVDLPIVSLVSSSREWIHSILRGDPPTTKAIMASPRPLCSIQSSQLSHYEVLNVTSTATDEEIKQSYRSLVVKCHPDKSDNGVFDYQRTARIDALEHPSLCDIDGDDDACQSEIEDKQTGRHQNTISQEEAPRQSTDTFAAFHQIQKAYDILRDPAKRRAYDESLERSKEKEAWVNDGAIEVQLSEMEKETCAVLYGEGEEEVEQTVYFYDCRCGHTFEIVQDELLEKSEVGRVWQCEGCSLSIHVNLDISPI</sequence>
<feature type="region of interest" description="Disordered" evidence="4">
    <location>
        <begin position="147"/>
        <end position="167"/>
    </location>
</feature>
<dbReference type="InterPro" id="IPR007872">
    <property type="entry name" value="DPH_MB_dom"/>
</dbReference>
<evidence type="ECO:0000256" key="1">
    <source>
        <dbReference type="ARBA" id="ARBA00006169"/>
    </source>
</evidence>
<reference evidence="7 8" key="1">
    <citation type="submission" date="2024-10" db="EMBL/GenBank/DDBJ databases">
        <title>Updated reference genomes for cyclostephanoid diatoms.</title>
        <authorList>
            <person name="Roberts W.R."/>
            <person name="Alverson A.J."/>
        </authorList>
    </citation>
    <scope>NUCLEOTIDE SEQUENCE [LARGE SCALE GENOMIC DNA]</scope>
    <source>
        <strain evidence="7 8">AJA010-31</strain>
    </source>
</reference>
<dbReference type="InterPro" id="IPR036869">
    <property type="entry name" value="J_dom_sf"/>
</dbReference>
<dbReference type="PROSITE" id="PS51074">
    <property type="entry name" value="DPH_MB"/>
    <property type="match status" value="1"/>
</dbReference>
<dbReference type="Pfam" id="PF05207">
    <property type="entry name" value="Zn_ribbon_CSL"/>
    <property type="match status" value="1"/>
</dbReference>
<feature type="domain" description="J" evidence="5">
    <location>
        <begin position="79"/>
        <end position="197"/>
    </location>
</feature>
<evidence type="ECO:0000259" key="5">
    <source>
        <dbReference type="PROSITE" id="PS50076"/>
    </source>
</evidence>
<evidence type="ECO:0000256" key="2">
    <source>
        <dbReference type="ARBA" id="ARBA00022723"/>
    </source>
</evidence>
<evidence type="ECO:0000259" key="6">
    <source>
        <dbReference type="PROSITE" id="PS51074"/>
    </source>
</evidence>
<evidence type="ECO:0000313" key="8">
    <source>
        <dbReference type="Proteomes" id="UP001530400"/>
    </source>
</evidence>
<evidence type="ECO:0000313" key="7">
    <source>
        <dbReference type="EMBL" id="KAL3797038.1"/>
    </source>
</evidence>
<dbReference type="SMART" id="SM00271">
    <property type="entry name" value="DnaJ"/>
    <property type="match status" value="1"/>
</dbReference>
<dbReference type="PROSITE" id="PS50076">
    <property type="entry name" value="DNAJ_2"/>
    <property type="match status" value="1"/>
</dbReference>
<accession>A0ABD3QAC1</accession>
<feature type="domain" description="DPH-type MB" evidence="6">
    <location>
        <begin position="210"/>
        <end position="281"/>
    </location>
</feature>
<dbReference type="EMBL" id="JALLPJ020000268">
    <property type="protein sequence ID" value="KAL3797038.1"/>
    <property type="molecule type" value="Genomic_DNA"/>
</dbReference>
<keyword evidence="8" id="KW-1185">Reference proteome</keyword>
<organism evidence="7 8">
    <name type="scientific">Cyclotella atomus</name>
    <dbReference type="NCBI Taxonomy" id="382360"/>
    <lineage>
        <taxon>Eukaryota</taxon>
        <taxon>Sar</taxon>
        <taxon>Stramenopiles</taxon>
        <taxon>Ochrophyta</taxon>
        <taxon>Bacillariophyta</taxon>
        <taxon>Coscinodiscophyceae</taxon>
        <taxon>Thalassiosirophycidae</taxon>
        <taxon>Stephanodiscales</taxon>
        <taxon>Stephanodiscaceae</taxon>
        <taxon>Cyclotella</taxon>
    </lineage>
</organism>
<evidence type="ECO:0000256" key="4">
    <source>
        <dbReference type="SAM" id="MobiDB-lite"/>
    </source>
</evidence>
<keyword evidence="2" id="KW-0479">Metal-binding</keyword>
<name>A0ABD3QAC1_9STRA</name>
<proteinExistence type="inferred from homology"/>
<evidence type="ECO:0008006" key="9">
    <source>
        <dbReference type="Google" id="ProtNLM"/>
    </source>
</evidence>
<dbReference type="PRINTS" id="PR00625">
    <property type="entry name" value="JDOMAIN"/>
</dbReference>
<dbReference type="InterPro" id="IPR050817">
    <property type="entry name" value="DjlA_DnaK_co-chaperone"/>
</dbReference>
<dbReference type="Pfam" id="PF00226">
    <property type="entry name" value="DnaJ"/>
    <property type="match status" value="1"/>
</dbReference>
<dbReference type="InterPro" id="IPR036671">
    <property type="entry name" value="DPH_MB_sf"/>
</dbReference>
<dbReference type="PROSITE" id="PS00636">
    <property type="entry name" value="DNAJ_1"/>
    <property type="match status" value="1"/>
</dbReference>
<dbReference type="GO" id="GO:0046872">
    <property type="term" value="F:metal ion binding"/>
    <property type="evidence" value="ECO:0007669"/>
    <property type="project" value="UniProtKB-KW"/>
</dbReference>
<dbReference type="Gene3D" id="3.10.660.10">
    <property type="entry name" value="DPH Zinc finger"/>
    <property type="match status" value="1"/>
</dbReference>
<gene>
    <name evidence="7" type="ORF">ACHAWO_006674</name>
</gene>
<dbReference type="Gene3D" id="1.10.287.110">
    <property type="entry name" value="DnaJ domain"/>
    <property type="match status" value="1"/>
</dbReference>
<evidence type="ECO:0000256" key="3">
    <source>
        <dbReference type="ARBA" id="ARBA00023004"/>
    </source>
</evidence>
<protein>
    <recommendedName>
        <fullName evidence="9">Diphthamide biosynthesis protein 4</fullName>
    </recommendedName>
</protein>
<dbReference type="InterPro" id="IPR001623">
    <property type="entry name" value="DnaJ_domain"/>
</dbReference>